<dbReference type="Gene3D" id="3.40.50.1820">
    <property type="entry name" value="alpha/beta hydrolase"/>
    <property type="match status" value="1"/>
</dbReference>
<protein>
    <recommendedName>
        <fullName evidence="4">Alpha/beta hydrolase</fullName>
    </recommendedName>
</protein>
<dbReference type="EMBL" id="JABAIV010000001">
    <property type="protein sequence ID" value="NNG21622.1"/>
    <property type="molecule type" value="Genomic_DNA"/>
</dbReference>
<dbReference type="AlphaFoldDB" id="A0A7Y2JV68"/>
<dbReference type="InterPro" id="IPR051340">
    <property type="entry name" value="Haloalkane_dehalogenase"/>
</dbReference>
<keyword evidence="1" id="KW-0732">Signal</keyword>
<comment type="caution">
    <text evidence="2">The sequence shown here is derived from an EMBL/GenBank/DDBJ whole genome shotgun (WGS) entry which is preliminary data.</text>
</comment>
<dbReference type="SUPFAM" id="SSF53474">
    <property type="entry name" value="alpha/beta-Hydrolases"/>
    <property type="match status" value="1"/>
</dbReference>
<feature type="chain" id="PRO_5031384336" description="Alpha/beta hydrolase" evidence="1">
    <location>
        <begin position="27"/>
        <end position="121"/>
    </location>
</feature>
<gene>
    <name evidence="2" type="ORF">HGB41_01200</name>
</gene>
<dbReference type="PANTHER" id="PTHR42977">
    <property type="entry name" value="HYDROLASE-RELATED"/>
    <property type="match status" value="1"/>
</dbReference>
<feature type="signal peptide" evidence="1">
    <location>
        <begin position="1"/>
        <end position="26"/>
    </location>
</feature>
<evidence type="ECO:0008006" key="4">
    <source>
        <dbReference type="Google" id="ProtNLM"/>
    </source>
</evidence>
<dbReference type="RefSeq" id="WP_171080272.1">
    <property type="nucleotide sequence ID" value="NZ_JABAIV010000001.1"/>
</dbReference>
<dbReference type="InterPro" id="IPR029058">
    <property type="entry name" value="AB_hydrolase_fold"/>
</dbReference>
<dbReference type="Proteomes" id="UP000533905">
    <property type="component" value="Unassembled WGS sequence"/>
</dbReference>
<evidence type="ECO:0000313" key="2">
    <source>
        <dbReference type="EMBL" id="NNG21622.1"/>
    </source>
</evidence>
<evidence type="ECO:0000313" key="3">
    <source>
        <dbReference type="Proteomes" id="UP000533905"/>
    </source>
</evidence>
<organism evidence="2 3">
    <name type="scientific">Telluria aromaticivorans</name>
    <dbReference type="NCBI Taxonomy" id="2725995"/>
    <lineage>
        <taxon>Bacteria</taxon>
        <taxon>Pseudomonadati</taxon>
        <taxon>Pseudomonadota</taxon>
        <taxon>Betaproteobacteria</taxon>
        <taxon>Burkholderiales</taxon>
        <taxon>Oxalobacteraceae</taxon>
        <taxon>Telluria group</taxon>
        <taxon>Telluria</taxon>
    </lineage>
</organism>
<accession>A0A7Y2JV68</accession>
<sequence length="121" mass="13480">MHTTARITASFAAFALAVSFVQPSRAADVAYRQVEVEGVRIAYPEWQAWLRKQQLPTLVMWGKHDQAFVTPGGLAFKRDNPRAEVHILDGGHFVMDTRLQEVATITADFMGSQRAVQVAKP</sequence>
<keyword evidence="3" id="KW-1185">Reference proteome</keyword>
<dbReference type="GO" id="GO:0004301">
    <property type="term" value="F:epoxide hydrolase activity"/>
    <property type="evidence" value="ECO:0007669"/>
    <property type="project" value="TreeGrafter"/>
</dbReference>
<proteinExistence type="predicted"/>
<reference evidence="2 3" key="1">
    <citation type="submission" date="2020-04" db="EMBL/GenBank/DDBJ databases">
        <title>Massilia sp. nov., a cold adapted bacteria isolated from Arctic soil.</title>
        <authorList>
            <person name="Son J."/>
            <person name="Ka J.-O."/>
        </authorList>
    </citation>
    <scope>NUCLEOTIDE SEQUENCE [LARGE SCALE GENOMIC DNA]</scope>
    <source>
        <strain evidence="2 3">ML15P13</strain>
    </source>
</reference>
<name>A0A7Y2JV68_9BURK</name>
<evidence type="ECO:0000256" key="1">
    <source>
        <dbReference type="SAM" id="SignalP"/>
    </source>
</evidence>
<dbReference type="PANTHER" id="PTHR42977:SF1">
    <property type="entry name" value="BLR6576 PROTEIN"/>
    <property type="match status" value="1"/>
</dbReference>